<evidence type="ECO:0000313" key="3">
    <source>
        <dbReference type="EMBL" id="NMO14129.1"/>
    </source>
</evidence>
<evidence type="ECO:0000256" key="2">
    <source>
        <dbReference type="SAM" id="MobiDB-lite"/>
    </source>
</evidence>
<comment type="caution">
    <text evidence="3">The sequence shown here is derived from an EMBL/GenBank/DDBJ whole genome shotgun (WGS) entry which is preliminary data.</text>
</comment>
<dbReference type="SUPFAM" id="SSF56300">
    <property type="entry name" value="Metallo-dependent phosphatases"/>
    <property type="match status" value="1"/>
</dbReference>
<organism evidence="3 4">
    <name type="scientific">Pyxidicoccus fallax</name>
    <dbReference type="NCBI Taxonomy" id="394095"/>
    <lineage>
        <taxon>Bacteria</taxon>
        <taxon>Pseudomonadati</taxon>
        <taxon>Myxococcota</taxon>
        <taxon>Myxococcia</taxon>
        <taxon>Myxococcales</taxon>
        <taxon>Cystobacterineae</taxon>
        <taxon>Myxococcaceae</taxon>
        <taxon>Pyxidicoccus</taxon>
    </lineage>
</organism>
<reference evidence="3 4" key="1">
    <citation type="submission" date="2020-04" db="EMBL/GenBank/DDBJ databases">
        <title>Draft genome of Pyxidicoccus fallax type strain.</title>
        <authorList>
            <person name="Whitworth D.E."/>
        </authorList>
    </citation>
    <scope>NUCLEOTIDE SEQUENCE [LARGE SCALE GENOMIC DNA]</scope>
    <source>
        <strain evidence="3 4">DSM 14698</strain>
    </source>
</reference>
<dbReference type="RefSeq" id="WP_169343446.1">
    <property type="nucleotide sequence ID" value="NZ_JABBJJ010000013.1"/>
</dbReference>
<keyword evidence="1" id="KW-0175">Coiled coil</keyword>
<dbReference type="GO" id="GO:0030288">
    <property type="term" value="C:outer membrane-bounded periplasmic space"/>
    <property type="evidence" value="ECO:0007669"/>
    <property type="project" value="TreeGrafter"/>
</dbReference>
<dbReference type="EMBL" id="JABBJJ010000013">
    <property type="protein sequence ID" value="NMO14129.1"/>
    <property type="molecule type" value="Genomic_DNA"/>
</dbReference>
<name>A0A848L5Y4_9BACT</name>
<dbReference type="InterPro" id="IPR029052">
    <property type="entry name" value="Metallo-depent_PP-like"/>
</dbReference>
<dbReference type="GO" id="GO:0009166">
    <property type="term" value="P:nucleotide catabolic process"/>
    <property type="evidence" value="ECO:0007669"/>
    <property type="project" value="InterPro"/>
</dbReference>
<dbReference type="PANTHER" id="PTHR11575:SF24">
    <property type="entry name" value="5'-NUCLEOTIDASE"/>
    <property type="match status" value="1"/>
</dbReference>
<dbReference type="PANTHER" id="PTHR11575">
    <property type="entry name" value="5'-NUCLEOTIDASE-RELATED"/>
    <property type="match status" value="1"/>
</dbReference>
<dbReference type="Gene3D" id="3.60.21.10">
    <property type="match status" value="1"/>
</dbReference>
<proteinExistence type="predicted"/>
<sequence>MLVLDAGNALFKSRDSGEAPDAKARAELLLSQMDAQGTAAMAVGERDLVLGVDFLKKGTKKAKMKLLSANLVDGEGKPYFPASLVTDVGGVKVGVVGVSPATEAPRPAGPPVKGKPQPMMRGLPVQPAVAAEARRLREQDKVDVVVVLAAVPYDEALRVAAQAENVDFVVQSHEGRGVGIAQRQAFATVVPPGDRGRQLARLELTLDGPGRFVDISERERTRQNLGIVEANLAKAREKLASATDDASKQSYTQAVSSLEARQAALKKVLEGGATSSGRTHLLSYTQLGAEVPGDPAVQKLVERIEPPGSAAH</sequence>
<dbReference type="AlphaFoldDB" id="A0A848L5Y4"/>
<dbReference type="GO" id="GO:0016787">
    <property type="term" value="F:hydrolase activity"/>
    <property type="evidence" value="ECO:0007669"/>
    <property type="project" value="InterPro"/>
</dbReference>
<feature type="coiled-coil region" evidence="1">
    <location>
        <begin position="218"/>
        <end position="245"/>
    </location>
</feature>
<dbReference type="InterPro" id="IPR006179">
    <property type="entry name" value="5_nucleotidase/apyrase"/>
</dbReference>
<evidence type="ECO:0000256" key="1">
    <source>
        <dbReference type="SAM" id="Coils"/>
    </source>
</evidence>
<evidence type="ECO:0000313" key="4">
    <source>
        <dbReference type="Proteomes" id="UP000518300"/>
    </source>
</evidence>
<keyword evidence="4" id="KW-1185">Reference proteome</keyword>
<accession>A0A848L5Y4</accession>
<protein>
    <submittedName>
        <fullName evidence="3">5'-nucleotidase</fullName>
    </submittedName>
</protein>
<gene>
    <name evidence="3" type="ORF">HG543_04535</name>
</gene>
<dbReference type="Proteomes" id="UP000518300">
    <property type="component" value="Unassembled WGS sequence"/>
</dbReference>
<feature type="region of interest" description="Disordered" evidence="2">
    <location>
        <begin position="100"/>
        <end position="119"/>
    </location>
</feature>